<sequence length="279" mass="33433">MLQANMQLIDLINDLKEFKKPDYLVEEFYREYCHLNDLEYSGNFEKLEKFTFYYTINIYGEKKGEKETIFFDNFKLKIFKDRLIETLEKFKNEHNLLFSLQEQISFSNNVQKLLRKELTLFKSDTLFKTYYKILNDFISLFSEKYVTVNDRKTNYNSFRYSKPNAYAKIKLLHETLINKSFIGSETKLIDFEKILQDTEVKTKVRWIGQTDDLITFIKLINSTEGFIDTQTEKWRIAEKCFVKIGEKSMRFLTSKDFSNYKESPLSKSKMTLLINTVFN</sequence>
<accession>A0A930UAD3</accession>
<dbReference type="AlphaFoldDB" id="A0A930UAD3"/>
<organism evidence="1 2">
    <name type="scientific">Flavobacterium soyangense</name>
    <dbReference type="NCBI Taxonomy" id="2023265"/>
    <lineage>
        <taxon>Bacteria</taxon>
        <taxon>Pseudomonadati</taxon>
        <taxon>Bacteroidota</taxon>
        <taxon>Flavobacteriia</taxon>
        <taxon>Flavobacteriales</taxon>
        <taxon>Flavobacteriaceae</taxon>
        <taxon>Flavobacterium</taxon>
    </lineage>
</organism>
<evidence type="ECO:0000313" key="1">
    <source>
        <dbReference type="EMBL" id="MBF2707202.1"/>
    </source>
</evidence>
<dbReference type="Proteomes" id="UP000646211">
    <property type="component" value="Unassembled WGS sequence"/>
</dbReference>
<name>A0A930UAD3_9FLAO</name>
<evidence type="ECO:0000313" key="2">
    <source>
        <dbReference type="Proteomes" id="UP000646211"/>
    </source>
</evidence>
<keyword evidence="2" id="KW-1185">Reference proteome</keyword>
<proteinExistence type="predicted"/>
<gene>
    <name evidence="1" type="ORF">IR213_01135</name>
</gene>
<protein>
    <submittedName>
        <fullName evidence="1">Uncharacterized protein</fullName>
    </submittedName>
</protein>
<comment type="caution">
    <text evidence="1">The sequence shown here is derived from an EMBL/GenBank/DDBJ whole genome shotgun (WGS) entry which is preliminary data.</text>
</comment>
<reference evidence="1" key="1">
    <citation type="submission" date="2020-11" db="EMBL/GenBank/DDBJ databases">
        <title>Genome of Flavobacterium soyangense.</title>
        <authorList>
            <person name="Liu Q."/>
            <person name="Xin Y.-H."/>
        </authorList>
    </citation>
    <scope>NUCLEOTIDE SEQUENCE</scope>
    <source>
        <strain evidence="1">CGMCC 1.13493</strain>
    </source>
</reference>
<dbReference type="EMBL" id="JADHEC010000002">
    <property type="protein sequence ID" value="MBF2707202.1"/>
    <property type="molecule type" value="Genomic_DNA"/>
</dbReference>